<proteinExistence type="predicted"/>
<gene>
    <name evidence="1" type="ORF">D0X99_02165</name>
</gene>
<dbReference type="AlphaFoldDB" id="A0A418PXV5"/>
<comment type="caution">
    <text evidence="1">The sequence shown here is derived from an EMBL/GenBank/DDBJ whole genome shotgun (WGS) entry which is preliminary data.</text>
</comment>
<dbReference type="EMBL" id="QXML01000001">
    <property type="protein sequence ID" value="RIW18912.1"/>
    <property type="molecule type" value="Genomic_DNA"/>
</dbReference>
<organism evidence="1 2">
    <name type="scientific">Algoriphagus lacus</name>
    <dbReference type="NCBI Taxonomy" id="2056311"/>
    <lineage>
        <taxon>Bacteria</taxon>
        <taxon>Pseudomonadati</taxon>
        <taxon>Bacteroidota</taxon>
        <taxon>Cytophagia</taxon>
        <taxon>Cytophagales</taxon>
        <taxon>Cyclobacteriaceae</taxon>
        <taxon>Algoriphagus</taxon>
    </lineage>
</organism>
<protein>
    <recommendedName>
        <fullName evidence="3">DUF3299 domain-containing protein</fullName>
    </recommendedName>
</protein>
<dbReference type="OrthoDB" id="1348500at2"/>
<name>A0A418PXV5_9BACT</name>
<evidence type="ECO:0008006" key="3">
    <source>
        <dbReference type="Google" id="ProtNLM"/>
    </source>
</evidence>
<evidence type="ECO:0000313" key="2">
    <source>
        <dbReference type="Proteomes" id="UP000283522"/>
    </source>
</evidence>
<reference evidence="1 2" key="1">
    <citation type="submission" date="2018-09" db="EMBL/GenBank/DDBJ databases">
        <authorList>
            <person name="Wang X."/>
            <person name="Du Z."/>
        </authorList>
    </citation>
    <scope>NUCLEOTIDE SEQUENCE [LARGE SCALE GENOMIC DNA]</scope>
    <source>
        <strain evidence="1 2">N3</strain>
    </source>
</reference>
<sequence length="152" mass="17214">MTLEKYRFVAWFALVILVGLSAFTAPQSRLWELFAKTTFHEKFNKAHGVYFYFPKFGSELLALQGKTVELQGFYIPLDTSPSKTLILSKYPMAECFFCGGAGPESIAVVYLKSPPNRRPKLDQILKVRGILQLNATDVEEMTFIIQNAEIIP</sequence>
<evidence type="ECO:0000313" key="1">
    <source>
        <dbReference type="EMBL" id="RIW18912.1"/>
    </source>
</evidence>
<dbReference type="Proteomes" id="UP000283522">
    <property type="component" value="Unassembled WGS sequence"/>
</dbReference>
<accession>A0A418PXV5</accession>
<dbReference type="Gene3D" id="2.40.50.870">
    <property type="entry name" value="Protein of unknown function (DUF3299)"/>
    <property type="match status" value="1"/>
</dbReference>
<keyword evidence="2" id="KW-1185">Reference proteome</keyword>